<feature type="compositionally biased region" description="Pro residues" evidence="2">
    <location>
        <begin position="296"/>
        <end position="305"/>
    </location>
</feature>
<feature type="coiled-coil region" evidence="1">
    <location>
        <begin position="89"/>
        <end position="174"/>
    </location>
</feature>
<gene>
    <name evidence="5" type="primary">LOC112679469</name>
</gene>
<feature type="compositionally biased region" description="Low complexity" evidence="2">
    <location>
        <begin position="284"/>
        <end position="295"/>
    </location>
</feature>
<feature type="region of interest" description="Disordered" evidence="2">
    <location>
        <begin position="209"/>
        <end position="341"/>
    </location>
</feature>
<dbReference type="InterPro" id="IPR013087">
    <property type="entry name" value="Znf_C2H2_type"/>
</dbReference>
<dbReference type="AlphaFoldDB" id="A0A8B8F351"/>
<feature type="compositionally biased region" description="Low complexity" evidence="2">
    <location>
        <begin position="232"/>
        <end position="277"/>
    </location>
</feature>
<accession>A0A8B8F351</accession>
<evidence type="ECO:0000313" key="4">
    <source>
        <dbReference type="Proteomes" id="UP000694846"/>
    </source>
</evidence>
<organism evidence="4 5">
    <name type="scientific">Sipha flava</name>
    <name type="common">yellow sugarcane aphid</name>
    <dbReference type="NCBI Taxonomy" id="143950"/>
    <lineage>
        <taxon>Eukaryota</taxon>
        <taxon>Metazoa</taxon>
        <taxon>Ecdysozoa</taxon>
        <taxon>Arthropoda</taxon>
        <taxon>Hexapoda</taxon>
        <taxon>Insecta</taxon>
        <taxon>Pterygota</taxon>
        <taxon>Neoptera</taxon>
        <taxon>Paraneoptera</taxon>
        <taxon>Hemiptera</taxon>
        <taxon>Sternorrhyncha</taxon>
        <taxon>Aphidomorpha</taxon>
        <taxon>Aphidoidea</taxon>
        <taxon>Aphididae</taxon>
        <taxon>Sipha</taxon>
    </lineage>
</organism>
<name>A0A8B8F351_9HEMI</name>
<feature type="domain" description="C2H2-type" evidence="3">
    <location>
        <begin position="13"/>
        <end position="34"/>
    </location>
</feature>
<keyword evidence="4" id="KW-1185">Reference proteome</keyword>
<feature type="compositionally biased region" description="Low complexity" evidence="2">
    <location>
        <begin position="306"/>
        <end position="320"/>
    </location>
</feature>
<protein>
    <submittedName>
        <fullName evidence="5">Uncharacterized protein DDB_G0285291-like isoform X1</fullName>
    </submittedName>
</protein>
<dbReference type="OrthoDB" id="6608318at2759"/>
<sequence>MDSMSMHMRHVRCPTCWRVFCCAKHRVEHEYRAHITIPMAAPPTMIRRRCRLKTVGNIRVATNVGVVNNRKRRHASSVDPVQPAVGLRMLDQNQQLHQQQQQKQKQQQQQQEQEQQQQKEQEQRQQQLEQLQRQQEQDQQLQRQQHQQEQEQLQRQQEQDRQLQLRELQEQQKQDPELQQLNDAVVPPRPILKAHRSSLSFAKNLRPVAESSPMVPLPCPSITQSQTDSEPPVSTLSSGPSRSPSFAPQSTSLLSPSTSLLSPSSSFPSTSLLSPSSSFPPPLTLSQLQPSQLPSPFSPQLPSPPSCSLQLIQSVSAPSGPSSPPCTPSTMTPVEPTGIETPVGSILDSPPSFYQTPMQTMPSYADPTSPPTEVVSSASLVIFSDKKRKPTVSDNDSTTAQKGGVGFFWSYMARRFRLALRPAKPKVPNSNPPSPTPSTSIATSYGNIQPRRPINDDAPFTPVHARPALEAIRRAHEEASKITGNILGS</sequence>
<dbReference type="Proteomes" id="UP000694846">
    <property type="component" value="Unplaced"/>
</dbReference>
<evidence type="ECO:0000256" key="2">
    <source>
        <dbReference type="SAM" id="MobiDB-lite"/>
    </source>
</evidence>
<proteinExistence type="predicted"/>
<dbReference type="GeneID" id="112679469"/>
<feature type="region of interest" description="Disordered" evidence="2">
    <location>
        <begin position="423"/>
        <end position="462"/>
    </location>
</feature>
<evidence type="ECO:0000256" key="1">
    <source>
        <dbReference type="SAM" id="Coils"/>
    </source>
</evidence>
<evidence type="ECO:0000259" key="3">
    <source>
        <dbReference type="PROSITE" id="PS00028"/>
    </source>
</evidence>
<dbReference type="RefSeq" id="XP_025405065.1">
    <property type="nucleotide sequence ID" value="XM_025549280.1"/>
</dbReference>
<keyword evidence="1" id="KW-0175">Coiled coil</keyword>
<evidence type="ECO:0000313" key="5">
    <source>
        <dbReference type="RefSeq" id="XP_025405065.1"/>
    </source>
</evidence>
<reference evidence="5" key="1">
    <citation type="submission" date="2025-08" db="UniProtKB">
        <authorList>
            <consortium name="RefSeq"/>
        </authorList>
    </citation>
    <scope>IDENTIFICATION</scope>
    <source>
        <tissue evidence="5">Whole body</tissue>
    </source>
</reference>
<dbReference type="PROSITE" id="PS00028">
    <property type="entry name" value="ZINC_FINGER_C2H2_1"/>
    <property type="match status" value="1"/>
</dbReference>